<keyword evidence="2" id="KW-1185">Reference proteome</keyword>
<name>A0A564ZKQ7_9BACT</name>
<accession>A0A564ZKQ7</accession>
<dbReference type="Proteomes" id="UP000334340">
    <property type="component" value="Unassembled WGS sequence"/>
</dbReference>
<evidence type="ECO:0000313" key="1">
    <source>
        <dbReference type="EMBL" id="VUZ85232.1"/>
    </source>
</evidence>
<dbReference type="EMBL" id="CABIKM010000024">
    <property type="protein sequence ID" value="VUZ85232.1"/>
    <property type="molecule type" value="Genomic_DNA"/>
</dbReference>
<gene>
    <name evidence="1" type="ORF">MELA_01614</name>
</gene>
<reference evidence="1 2" key="1">
    <citation type="submission" date="2019-07" db="EMBL/GenBank/DDBJ databases">
        <authorList>
            <person name="Cremers G."/>
        </authorList>
    </citation>
    <scope>NUCLEOTIDE SEQUENCE [LARGE SCALE GENOMIC DNA]</scope>
</reference>
<proteinExistence type="predicted"/>
<evidence type="ECO:0000313" key="2">
    <source>
        <dbReference type="Proteomes" id="UP000334340"/>
    </source>
</evidence>
<dbReference type="AlphaFoldDB" id="A0A564ZKQ7"/>
<sequence length="69" mass="7792">MAALSPEMARLLAVKELRRRKLAGLPFPEKVRAVVQLQRIVAPILRARGRQVRVWNIEESAARRPPGTP</sequence>
<organism evidence="1 2">
    <name type="scientific">Candidatus Methylomirabilis lanthanidiphila</name>
    <dbReference type="NCBI Taxonomy" id="2211376"/>
    <lineage>
        <taxon>Bacteria</taxon>
        <taxon>Candidatus Methylomirabilota</taxon>
        <taxon>Candidatus Methylomirabilia</taxon>
        <taxon>Candidatus Methylomirabilales</taxon>
        <taxon>Candidatus Methylomirabilaceae</taxon>
        <taxon>Candidatus Methylomirabilis</taxon>
    </lineage>
</organism>
<protein>
    <submittedName>
        <fullName evidence="1">Uncharacterized protein</fullName>
    </submittedName>
</protein>